<feature type="active site" description="Phosphocysteine intermediate; for EIIB activity" evidence="6">
    <location>
        <position position="130"/>
    </location>
</feature>
<feature type="transmembrane region" description="Helical" evidence="7">
    <location>
        <begin position="72"/>
        <end position="89"/>
    </location>
</feature>
<evidence type="ECO:0000256" key="5">
    <source>
        <dbReference type="ARBA" id="ARBA00022777"/>
    </source>
</evidence>
<keyword evidence="4" id="KW-0598">Phosphotransferase system</keyword>
<dbReference type="AlphaFoldDB" id="A0A329TWB0"/>
<dbReference type="InterPro" id="IPR001996">
    <property type="entry name" value="PTS_IIB_1"/>
</dbReference>
<evidence type="ECO:0000256" key="6">
    <source>
        <dbReference type="PROSITE-ProRule" id="PRU00421"/>
    </source>
</evidence>
<evidence type="ECO:0000256" key="3">
    <source>
        <dbReference type="ARBA" id="ARBA00022679"/>
    </source>
</evidence>
<dbReference type="GO" id="GO:0090563">
    <property type="term" value="F:protein-phosphocysteine-sugar phosphotransferase activity"/>
    <property type="evidence" value="ECO:0007669"/>
    <property type="project" value="TreeGrafter"/>
</dbReference>
<evidence type="ECO:0000256" key="4">
    <source>
        <dbReference type="ARBA" id="ARBA00022683"/>
    </source>
</evidence>
<keyword evidence="7" id="KW-0472">Membrane</keyword>
<evidence type="ECO:0000313" key="10">
    <source>
        <dbReference type="Proteomes" id="UP000251144"/>
    </source>
</evidence>
<accession>A0A329TWB0</accession>
<dbReference type="NCBIfam" id="TIGR00826">
    <property type="entry name" value="EIIB_glc"/>
    <property type="match status" value="1"/>
</dbReference>
<keyword evidence="7" id="KW-1133">Transmembrane helix</keyword>
<keyword evidence="5" id="KW-0418">Kinase</keyword>
<dbReference type="PANTHER" id="PTHR30009">
    <property type="entry name" value="CYTOCHROME C-TYPE SYNTHESIS PROTEIN AND PTS TRANSMEMBRANE COMPONENT"/>
    <property type="match status" value="1"/>
</dbReference>
<gene>
    <name evidence="9" type="ORF">C4N26_10690</name>
</gene>
<dbReference type="SUPFAM" id="SSF55604">
    <property type="entry name" value="Glucose permease domain IIB"/>
    <property type="match status" value="1"/>
</dbReference>
<evidence type="ECO:0000259" key="8">
    <source>
        <dbReference type="PROSITE" id="PS51098"/>
    </source>
</evidence>
<dbReference type="InterPro" id="IPR050429">
    <property type="entry name" value="PTS_Glucose_EIICBA"/>
</dbReference>
<evidence type="ECO:0000313" key="9">
    <source>
        <dbReference type="EMBL" id="RAW53404.1"/>
    </source>
</evidence>
<keyword evidence="1" id="KW-0813">Transport</keyword>
<proteinExistence type="predicted"/>
<sequence length="184" mass="20146">MPEKAFFFPGSMLIWCCTRTGSGRLPAGSARRIVPQRRNYRMFLGMDIYSWIAAIVIALIVTFLPITLPFKIVLAMVAMACFYFGRKYYHNHKNGGAETPSMSSAESEALASGILKALGGKDNIVKVDYCATRLRFEVHSYASVDEAAAKAAGAEGVIRPAKNACQVVIKGDVQAVYDALRKQL</sequence>
<dbReference type="InterPro" id="IPR036878">
    <property type="entry name" value="Glu_permease_IIB"/>
</dbReference>
<dbReference type="GO" id="GO:0005886">
    <property type="term" value="C:plasma membrane"/>
    <property type="evidence" value="ECO:0007669"/>
    <property type="project" value="TreeGrafter"/>
</dbReference>
<dbReference type="GO" id="GO:0015764">
    <property type="term" value="P:N-acetylglucosamine transport"/>
    <property type="evidence" value="ECO:0007669"/>
    <property type="project" value="TreeGrafter"/>
</dbReference>
<feature type="transmembrane region" description="Helical" evidence="7">
    <location>
        <begin position="48"/>
        <end position="66"/>
    </location>
</feature>
<dbReference type="InterPro" id="IPR018113">
    <property type="entry name" value="PTrfase_EIIB_Cys"/>
</dbReference>
<keyword evidence="7" id="KW-0812">Transmembrane</keyword>
<comment type="caution">
    <text evidence="9">The sequence shown here is derived from an EMBL/GenBank/DDBJ whole genome shotgun (WGS) entry which is preliminary data.</text>
</comment>
<dbReference type="GO" id="GO:0009401">
    <property type="term" value="P:phosphoenolpyruvate-dependent sugar phosphotransferase system"/>
    <property type="evidence" value="ECO:0007669"/>
    <property type="project" value="UniProtKB-KW"/>
</dbReference>
<evidence type="ECO:0000256" key="7">
    <source>
        <dbReference type="SAM" id="Phobius"/>
    </source>
</evidence>
<dbReference type="GO" id="GO:0016301">
    <property type="term" value="F:kinase activity"/>
    <property type="evidence" value="ECO:0007669"/>
    <property type="project" value="UniProtKB-KW"/>
</dbReference>
<keyword evidence="3" id="KW-0808">Transferase</keyword>
<dbReference type="OrthoDB" id="92465at2"/>
<dbReference type="Pfam" id="PF00367">
    <property type="entry name" value="PTS_EIIB"/>
    <property type="match status" value="1"/>
</dbReference>
<dbReference type="Proteomes" id="UP000251144">
    <property type="component" value="Unassembled WGS sequence"/>
</dbReference>
<dbReference type="PANTHER" id="PTHR30009:SF4">
    <property type="entry name" value="PTS SYSTEM N-ACETYLGLUCOSAMINE-SPECIFIC EIICBA COMPONENT"/>
    <property type="match status" value="1"/>
</dbReference>
<organism evidence="9 10">
    <name type="scientific">Faecalibacterium prausnitzii</name>
    <dbReference type="NCBI Taxonomy" id="853"/>
    <lineage>
        <taxon>Bacteria</taxon>
        <taxon>Bacillati</taxon>
        <taxon>Bacillota</taxon>
        <taxon>Clostridia</taxon>
        <taxon>Eubacteriales</taxon>
        <taxon>Oscillospiraceae</taxon>
        <taxon>Faecalibacterium</taxon>
    </lineage>
</organism>
<feature type="domain" description="PTS EIIB type-1" evidence="8">
    <location>
        <begin position="108"/>
        <end position="184"/>
    </location>
</feature>
<keyword evidence="2" id="KW-0762">Sugar transport</keyword>
<dbReference type="PROSITE" id="PS51098">
    <property type="entry name" value="PTS_EIIB_TYPE_1"/>
    <property type="match status" value="1"/>
</dbReference>
<dbReference type="GO" id="GO:0008982">
    <property type="term" value="F:protein-N(PI)-phosphohistidine-sugar phosphotransferase activity"/>
    <property type="evidence" value="ECO:0007669"/>
    <property type="project" value="InterPro"/>
</dbReference>
<evidence type="ECO:0000256" key="2">
    <source>
        <dbReference type="ARBA" id="ARBA00022597"/>
    </source>
</evidence>
<name>A0A329TWB0_9FIRM</name>
<reference evidence="9 10" key="1">
    <citation type="submission" date="2018-02" db="EMBL/GenBank/DDBJ databases">
        <title>Complete genome sequencing of Faecalibacterium prausnitzii strains isolated from the human gut.</title>
        <authorList>
            <person name="Fitzgerald B.C."/>
            <person name="Shkoporov A.N."/>
            <person name="Ross P.R."/>
            <person name="Hill C."/>
        </authorList>
    </citation>
    <scope>NUCLEOTIDE SEQUENCE [LARGE SCALE GENOMIC DNA]</scope>
    <source>
        <strain evidence="9 10">APC942/32-1</strain>
    </source>
</reference>
<dbReference type="EMBL" id="PRLB01000011">
    <property type="protein sequence ID" value="RAW53404.1"/>
    <property type="molecule type" value="Genomic_DNA"/>
</dbReference>
<evidence type="ECO:0000256" key="1">
    <source>
        <dbReference type="ARBA" id="ARBA00022448"/>
    </source>
</evidence>
<dbReference type="Gene3D" id="3.30.1360.60">
    <property type="entry name" value="Glucose permease domain IIB"/>
    <property type="match status" value="1"/>
</dbReference>
<protein>
    <recommendedName>
        <fullName evidence="8">PTS EIIB type-1 domain-containing protein</fullName>
    </recommendedName>
</protein>